<protein>
    <recommendedName>
        <fullName evidence="3">Erythromycin biosynthesis sensory transduction protein eryC1</fullName>
    </recommendedName>
</protein>
<name>A0A382BE53_9ZZZZ</name>
<keyword evidence="1" id="KW-0663">Pyridoxal phosphate</keyword>
<gene>
    <name evidence="2" type="ORF">METZ01_LOCUS164912</name>
</gene>
<dbReference type="CDD" id="cd00616">
    <property type="entry name" value="AHBA_syn"/>
    <property type="match status" value="1"/>
</dbReference>
<reference evidence="2" key="1">
    <citation type="submission" date="2018-05" db="EMBL/GenBank/DDBJ databases">
        <authorList>
            <person name="Lanie J.A."/>
            <person name="Ng W.-L."/>
            <person name="Kazmierczak K.M."/>
            <person name="Andrzejewski T.M."/>
            <person name="Davidsen T.M."/>
            <person name="Wayne K.J."/>
            <person name="Tettelin H."/>
            <person name="Glass J.I."/>
            <person name="Rusch D."/>
            <person name="Podicherti R."/>
            <person name="Tsui H.-C.T."/>
            <person name="Winkler M.E."/>
        </authorList>
    </citation>
    <scope>NUCLEOTIDE SEQUENCE</scope>
</reference>
<accession>A0A382BE53</accession>
<dbReference type="InterPro" id="IPR000653">
    <property type="entry name" value="DegT/StrS_aminotransferase"/>
</dbReference>
<dbReference type="GO" id="GO:0008483">
    <property type="term" value="F:transaminase activity"/>
    <property type="evidence" value="ECO:0007669"/>
    <property type="project" value="TreeGrafter"/>
</dbReference>
<proteinExistence type="predicted"/>
<evidence type="ECO:0000313" key="2">
    <source>
        <dbReference type="EMBL" id="SVB12058.1"/>
    </source>
</evidence>
<dbReference type="SUPFAM" id="SSF53383">
    <property type="entry name" value="PLP-dependent transferases"/>
    <property type="match status" value="1"/>
</dbReference>
<dbReference type="PANTHER" id="PTHR30244:SF36">
    <property type="entry name" value="3-OXO-GLUCOSE-6-PHOSPHATE:GLUTAMATE AMINOTRANSFERASE"/>
    <property type="match status" value="1"/>
</dbReference>
<feature type="non-terminal residue" evidence="2">
    <location>
        <position position="258"/>
    </location>
</feature>
<evidence type="ECO:0000256" key="1">
    <source>
        <dbReference type="ARBA" id="ARBA00022898"/>
    </source>
</evidence>
<dbReference type="EMBL" id="UINC01029402">
    <property type="protein sequence ID" value="SVB12058.1"/>
    <property type="molecule type" value="Genomic_DNA"/>
</dbReference>
<sequence>MNIPFVDLKKQYESIKTEIDTAIQNVINDTAFIKGKYVQKFEKEYGETYGMKNVISCGNGTDAIYISLKAMGIGPGDEVITTAHSWISTSETITQTGAEVVFVDIDPDYYTIDINKIEEKITHNTKVIVPVHLYGQPANMSEIMRIANKYNLKILEDCAQAHFAEWNNEYVGTIGNAGTFSFFPGKNLGAYGDAGCIITNDDELAEKARMFANHGALIKHEHHIEGINSRLDGLQAAILSVKLKYIELWTRLRIDRAE</sequence>
<dbReference type="InterPro" id="IPR015424">
    <property type="entry name" value="PyrdxlP-dep_Trfase"/>
</dbReference>
<evidence type="ECO:0008006" key="3">
    <source>
        <dbReference type="Google" id="ProtNLM"/>
    </source>
</evidence>
<organism evidence="2">
    <name type="scientific">marine metagenome</name>
    <dbReference type="NCBI Taxonomy" id="408172"/>
    <lineage>
        <taxon>unclassified sequences</taxon>
        <taxon>metagenomes</taxon>
        <taxon>ecological metagenomes</taxon>
    </lineage>
</organism>
<dbReference type="PANTHER" id="PTHR30244">
    <property type="entry name" value="TRANSAMINASE"/>
    <property type="match status" value="1"/>
</dbReference>
<dbReference type="AlphaFoldDB" id="A0A382BE53"/>
<dbReference type="Pfam" id="PF01041">
    <property type="entry name" value="DegT_DnrJ_EryC1"/>
    <property type="match status" value="1"/>
</dbReference>
<dbReference type="InterPro" id="IPR015421">
    <property type="entry name" value="PyrdxlP-dep_Trfase_major"/>
</dbReference>
<dbReference type="GO" id="GO:0030170">
    <property type="term" value="F:pyridoxal phosphate binding"/>
    <property type="evidence" value="ECO:0007669"/>
    <property type="project" value="TreeGrafter"/>
</dbReference>
<dbReference type="GO" id="GO:0000271">
    <property type="term" value="P:polysaccharide biosynthetic process"/>
    <property type="evidence" value="ECO:0007669"/>
    <property type="project" value="TreeGrafter"/>
</dbReference>
<dbReference type="Gene3D" id="3.40.640.10">
    <property type="entry name" value="Type I PLP-dependent aspartate aminotransferase-like (Major domain)"/>
    <property type="match status" value="1"/>
</dbReference>